<dbReference type="EMBL" id="VOAH01000001">
    <property type="protein sequence ID" value="TVP41784.1"/>
    <property type="molecule type" value="Genomic_DNA"/>
</dbReference>
<organism evidence="1 2">
    <name type="scientific">Candidatus Nitrosocosmicus arcticus</name>
    <dbReference type="NCBI Taxonomy" id="2035267"/>
    <lineage>
        <taxon>Archaea</taxon>
        <taxon>Nitrososphaerota</taxon>
        <taxon>Nitrososphaeria</taxon>
        <taxon>Nitrososphaerales</taxon>
        <taxon>Nitrososphaeraceae</taxon>
        <taxon>Candidatus Nitrosocosmicus</taxon>
    </lineage>
</organism>
<accession>A0A557SYV4</accession>
<reference evidence="1 2" key="1">
    <citation type="journal article" date="2019" name="Front. Microbiol.">
        <title>Ammonia Oxidation by the Arctic Terrestrial Thaumarchaeote Candidatus Nitrosocosmicus arcticus Is Stimulated by Increasing Temperatures.</title>
        <authorList>
            <person name="Alves R.J.E."/>
            <person name="Kerou M."/>
            <person name="Zappe A."/>
            <person name="Bittner R."/>
            <person name="Abby S.S."/>
            <person name="Schmidt H.A."/>
            <person name="Pfeifer K."/>
            <person name="Schleper C."/>
        </authorList>
    </citation>
    <scope>NUCLEOTIDE SEQUENCE [LARGE SCALE GENOMIC DNA]</scope>
    <source>
        <strain evidence="1 2">Kfb</strain>
    </source>
</reference>
<comment type="caution">
    <text evidence="1">The sequence shown here is derived from an EMBL/GenBank/DDBJ whole genome shotgun (WGS) entry which is preliminary data.</text>
</comment>
<keyword evidence="2" id="KW-1185">Reference proteome</keyword>
<gene>
    <name evidence="1" type="ORF">NARC_10190</name>
</gene>
<dbReference type="AlphaFoldDB" id="A0A557SYV4"/>
<dbReference type="Proteomes" id="UP000315289">
    <property type="component" value="Unassembled WGS sequence"/>
</dbReference>
<dbReference type="RefSeq" id="WP_186433975.1">
    <property type="nucleotide sequence ID" value="NZ_ML675578.1"/>
</dbReference>
<sequence length="48" mass="5747">MIDEILRFNPNARSNTLQRYKEYDKNIFVDTLEITEKEILSRSPVLMT</sequence>
<evidence type="ECO:0000313" key="2">
    <source>
        <dbReference type="Proteomes" id="UP000315289"/>
    </source>
</evidence>
<name>A0A557SYV4_9ARCH</name>
<evidence type="ECO:0000313" key="1">
    <source>
        <dbReference type="EMBL" id="TVP41784.1"/>
    </source>
</evidence>
<protein>
    <submittedName>
        <fullName evidence="1">Uncharacterized protein</fullName>
    </submittedName>
</protein>
<proteinExistence type="predicted"/>